<dbReference type="Proteomes" id="UP000094056">
    <property type="component" value="Unassembled WGS sequence"/>
</dbReference>
<dbReference type="Gene3D" id="3.40.640.10">
    <property type="entry name" value="Type I PLP-dependent aspartate aminotransferase-like (Major domain)"/>
    <property type="match status" value="1"/>
</dbReference>
<keyword evidence="5 7" id="KW-0663">Pyridoxal phosphate</keyword>
<evidence type="ECO:0000256" key="3">
    <source>
        <dbReference type="ARBA" id="ARBA00022576"/>
    </source>
</evidence>
<evidence type="ECO:0000256" key="6">
    <source>
        <dbReference type="PIRSR" id="PIRSR000524-1"/>
    </source>
</evidence>
<accession>A0A1E3X364</accession>
<dbReference type="PIRSF" id="PIRSF000524">
    <property type="entry name" value="SPT"/>
    <property type="match status" value="1"/>
</dbReference>
<dbReference type="Gene3D" id="3.90.1150.10">
    <property type="entry name" value="Aspartate Aminotransferase, domain 1"/>
    <property type="match status" value="1"/>
</dbReference>
<dbReference type="AlphaFoldDB" id="A0A1E3X364"/>
<evidence type="ECO:0000313" key="12">
    <source>
        <dbReference type="Proteomes" id="UP000094056"/>
    </source>
</evidence>
<keyword evidence="3 11" id="KW-0032">Aminotransferase</keyword>
<evidence type="ECO:0000256" key="4">
    <source>
        <dbReference type="ARBA" id="ARBA00022679"/>
    </source>
</evidence>
<dbReference type="EC" id="2.6.1.1" evidence="11"/>
<feature type="modified residue" description="N6-(pyridoxal phosphate)lysine" evidence="7">
    <location>
        <position position="191"/>
    </location>
</feature>
<evidence type="ECO:0000256" key="9">
    <source>
        <dbReference type="RuleBase" id="RU004504"/>
    </source>
</evidence>
<dbReference type="Pfam" id="PF00266">
    <property type="entry name" value="Aminotran_5"/>
    <property type="match status" value="1"/>
</dbReference>
<evidence type="ECO:0000256" key="7">
    <source>
        <dbReference type="PIRSR" id="PIRSR000524-50"/>
    </source>
</evidence>
<comment type="cofactor">
    <cofactor evidence="1 7 9">
        <name>pyridoxal 5'-phosphate</name>
        <dbReference type="ChEBI" id="CHEBI:597326"/>
    </cofactor>
</comment>
<dbReference type="GO" id="GO:0019265">
    <property type="term" value="P:glycine biosynthetic process, by transamination of glyoxylate"/>
    <property type="evidence" value="ECO:0007669"/>
    <property type="project" value="TreeGrafter"/>
</dbReference>
<proteinExistence type="inferred from homology"/>
<evidence type="ECO:0000256" key="1">
    <source>
        <dbReference type="ARBA" id="ARBA00001933"/>
    </source>
</evidence>
<evidence type="ECO:0000256" key="8">
    <source>
        <dbReference type="RuleBase" id="RU004075"/>
    </source>
</evidence>
<dbReference type="SUPFAM" id="SSF53383">
    <property type="entry name" value="PLP-dependent transferases"/>
    <property type="match status" value="1"/>
</dbReference>
<dbReference type="PANTHER" id="PTHR21152">
    <property type="entry name" value="AMINOTRANSFERASE CLASS V"/>
    <property type="match status" value="1"/>
</dbReference>
<name>A0A1E3X364_9BACT</name>
<dbReference type="InterPro" id="IPR015421">
    <property type="entry name" value="PyrdxlP-dep_Trfase_major"/>
</dbReference>
<reference evidence="11 12" key="1">
    <citation type="submission" date="2016-07" db="EMBL/GenBank/DDBJ databases">
        <title>Draft genome of Scalindua rubra, obtained from a brine-seawater interface in the Red Sea, sheds light on salt adaptation in anammox bacteria.</title>
        <authorList>
            <person name="Speth D.R."/>
            <person name="Lagkouvardos I."/>
            <person name="Wang Y."/>
            <person name="Qian P.-Y."/>
            <person name="Dutilh B.E."/>
            <person name="Jetten M.S."/>
        </authorList>
    </citation>
    <scope>NUCLEOTIDE SEQUENCE [LARGE SCALE GENOMIC DNA]</scope>
    <source>
        <strain evidence="11">BSI-1</strain>
    </source>
</reference>
<dbReference type="EMBL" id="MAYW01000294">
    <property type="protein sequence ID" value="ODS30058.1"/>
    <property type="molecule type" value="Genomic_DNA"/>
</dbReference>
<dbReference type="GO" id="GO:0004069">
    <property type="term" value="F:L-aspartate:2-oxoglutarate aminotransferase activity"/>
    <property type="evidence" value="ECO:0007669"/>
    <property type="project" value="UniProtKB-EC"/>
</dbReference>
<comment type="similarity">
    <text evidence="2 8">Belongs to the class-V pyridoxal-phosphate-dependent aminotransferase family.</text>
</comment>
<evidence type="ECO:0000256" key="5">
    <source>
        <dbReference type="ARBA" id="ARBA00022898"/>
    </source>
</evidence>
<dbReference type="InterPro" id="IPR015424">
    <property type="entry name" value="PyrdxlP-dep_Trfase"/>
</dbReference>
<dbReference type="PANTHER" id="PTHR21152:SF40">
    <property type="entry name" value="ALANINE--GLYOXYLATE AMINOTRANSFERASE"/>
    <property type="match status" value="1"/>
</dbReference>
<dbReference type="InterPro" id="IPR015422">
    <property type="entry name" value="PyrdxlP-dep_Trfase_small"/>
</dbReference>
<dbReference type="GO" id="GO:0008453">
    <property type="term" value="F:alanine-glyoxylate transaminase activity"/>
    <property type="evidence" value="ECO:0007669"/>
    <property type="project" value="TreeGrafter"/>
</dbReference>
<evidence type="ECO:0000313" key="11">
    <source>
        <dbReference type="EMBL" id="ODS30058.1"/>
    </source>
</evidence>
<dbReference type="PATRIC" id="fig|1872076.5.peg.5806"/>
<feature type="domain" description="Aminotransferase class V" evidence="10">
    <location>
        <begin position="5"/>
        <end position="325"/>
    </location>
</feature>
<dbReference type="PROSITE" id="PS00595">
    <property type="entry name" value="AA_TRANSFER_CLASS_5"/>
    <property type="match status" value="1"/>
</dbReference>
<dbReference type="FunFam" id="3.40.640.10:FF:000027">
    <property type="entry name" value="Serine--pyruvate aminotransferase, mitochondrial"/>
    <property type="match status" value="1"/>
</dbReference>
<dbReference type="InterPro" id="IPR024169">
    <property type="entry name" value="SP_NH2Trfase/AEP_transaminase"/>
</dbReference>
<dbReference type="GO" id="GO:0004760">
    <property type="term" value="F:L-serine-pyruvate transaminase activity"/>
    <property type="evidence" value="ECO:0007669"/>
    <property type="project" value="TreeGrafter"/>
</dbReference>
<protein>
    <submittedName>
        <fullName evidence="11">Aspartate transaminase</fullName>
        <ecNumber evidence="11">2.6.1.1</ecNumber>
    </submittedName>
</protein>
<dbReference type="InterPro" id="IPR020578">
    <property type="entry name" value="Aminotrans_V_PyrdxlP_BS"/>
</dbReference>
<organism evidence="11 12">
    <name type="scientific">Candidatus Scalindua rubra</name>
    <dbReference type="NCBI Taxonomy" id="1872076"/>
    <lineage>
        <taxon>Bacteria</taxon>
        <taxon>Pseudomonadati</taxon>
        <taxon>Planctomycetota</taxon>
        <taxon>Candidatus Brocadiia</taxon>
        <taxon>Candidatus Brocadiales</taxon>
        <taxon>Candidatus Scalinduaceae</taxon>
        <taxon>Candidatus Scalindua</taxon>
    </lineage>
</organism>
<keyword evidence="4 11" id="KW-0808">Transferase</keyword>
<gene>
    <name evidence="11" type="primary">aspAT</name>
    <name evidence="11" type="ORF">SCARUB_04834</name>
</gene>
<evidence type="ECO:0000256" key="2">
    <source>
        <dbReference type="ARBA" id="ARBA00009236"/>
    </source>
</evidence>
<comment type="caution">
    <text evidence="11">The sequence shown here is derived from an EMBL/GenBank/DDBJ whole genome shotgun (WGS) entry which is preliminary data.</text>
</comment>
<dbReference type="InterPro" id="IPR000192">
    <property type="entry name" value="Aminotrans_V_dom"/>
</dbReference>
<feature type="binding site" evidence="6">
    <location>
        <position position="334"/>
    </location>
    <ligand>
        <name>substrate</name>
    </ligand>
</feature>
<dbReference type="FunFam" id="3.90.1150.10:FF:000031">
    <property type="entry name" value="Serine--glyoxylate aminotransferase"/>
    <property type="match status" value="1"/>
</dbReference>
<evidence type="ECO:0000259" key="10">
    <source>
        <dbReference type="Pfam" id="PF00266"/>
    </source>
</evidence>
<sequence>MKKTYLFTPGPTQIPHDVTLAEAKSMIHHRTSEFSNIFIKVTEDLKYVFQSKSDEVFTFASSGTGGMEACVVNTLSQGDKAVVVRGGKFGERWAEICEAYGVDVIPIDIEYGKAVKPDLLDYALRKEKEARSVFVTQCETSTGVVHDIEGIAKAVKSHNALLIIDAITGIGVHPLMMDDWGIDIAVAGSQKGCMLPPGLAFVCVAQSAWESIKKARLPKYYWDFKKMRKSLGNKTTPFTPAISLIMAAGKALDMIKKEGIENVWSRHARLAHATREGIKALGLELFAGDASSNVLTAVKSPEGFDINSAIKKLRDESGVTITGGQEELKGKIFRIGHMGYVNEFDIIVAISAVEKCLHENGCKIELGKGVSRVQEVLLSCK</sequence>